<reference evidence="3" key="1">
    <citation type="journal article" date="2019" name="Int. J. Syst. Evol. Microbiol.">
        <title>The Global Catalogue of Microorganisms (GCM) 10K type strain sequencing project: providing services to taxonomists for standard genome sequencing and annotation.</title>
        <authorList>
            <consortium name="The Broad Institute Genomics Platform"/>
            <consortium name="The Broad Institute Genome Sequencing Center for Infectious Disease"/>
            <person name="Wu L."/>
            <person name="Ma J."/>
        </authorList>
    </citation>
    <scope>NUCLEOTIDE SEQUENCE [LARGE SCALE GENOMIC DNA]</scope>
    <source>
        <strain evidence="3">CCUG 49560</strain>
    </source>
</reference>
<sequence length="661" mass="69183">MTPPRIGVAVMYHPGRRHRIARLAEACLPMRLIPVPDPDPAAFPSPLRTAKRAWAAWSPDTTHHLVLQDDVLPVAGFAAKLRDAVAARPGDALALYAHWNAPYNSYAIRQAAAGGAAWARLVPGEWVPTQGLVLPVGLAADLAAYLAGVDDLVRDDDTVIDRFLRERDRCVLAAVPHLLDHDETASVAGNAGHGVRRATVLLPGADLPPERWTAPPLFDKGAVMRAAGAPSWDFSVTFAFGTCFVGFLRPVDDDCVRHPFGRWSDWCGVLGLGHAAVLGPLAAYLASAAGRRVALTLSESGVSPATATELWAAAYLLGIDATPVPADSVATPVPVGSVAVPAAGHVGHVPRTAAGEGARAVDLVAPLRRAAVAGWVDSGLLAAEAARLTPGAREALIELALAALDQGLSDGPAGGRVAASSGGAMGGVLGRMAAREAEGFQRTACFPGPLRIAVVDCPVCGSGAGEAAAYLRTVEFLPMSVVPAGEEDGGPPGLRMAGCERLPVHGLILMAHLRERLPGAEGGFVTRSAFLIDRGVPLDRPVPPGALAAMDTAERWADAPMRPGGVMVLPVGTGAHWWAPSGPVGGPPAERWISEAARYGRGLDGHPLTPHAPEPSREEAARHRAFRDDLVRRRLTEITRDHPPGPRVNGPLDPARLTRPW</sequence>
<comment type="caution">
    <text evidence="2">The sequence shown here is derived from an EMBL/GenBank/DDBJ whole genome shotgun (WGS) entry which is preliminary data.</text>
</comment>
<evidence type="ECO:0000256" key="1">
    <source>
        <dbReference type="SAM" id="MobiDB-lite"/>
    </source>
</evidence>
<dbReference type="EMBL" id="JBHSFN010000008">
    <property type="protein sequence ID" value="MFC4587301.1"/>
    <property type="molecule type" value="Genomic_DNA"/>
</dbReference>
<feature type="compositionally biased region" description="Basic and acidic residues" evidence="1">
    <location>
        <begin position="614"/>
        <end position="624"/>
    </location>
</feature>
<feature type="region of interest" description="Disordered" evidence="1">
    <location>
        <begin position="602"/>
        <end position="624"/>
    </location>
</feature>
<evidence type="ECO:0000313" key="3">
    <source>
        <dbReference type="Proteomes" id="UP001595891"/>
    </source>
</evidence>
<gene>
    <name evidence="2" type="ORF">ACFO8L_14500</name>
</gene>
<organism evidence="2 3">
    <name type="scientific">Sphaerisporangium corydalis</name>
    <dbReference type="NCBI Taxonomy" id="1441875"/>
    <lineage>
        <taxon>Bacteria</taxon>
        <taxon>Bacillati</taxon>
        <taxon>Actinomycetota</taxon>
        <taxon>Actinomycetes</taxon>
        <taxon>Streptosporangiales</taxon>
        <taxon>Streptosporangiaceae</taxon>
        <taxon>Sphaerisporangium</taxon>
    </lineage>
</organism>
<keyword evidence="3" id="KW-1185">Reference proteome</keyword>
<accession>A0ABV9ECL2</accession>
<name>A0ABV9ECL2_9ACTN</name>
<feature type="region of interest" description="Disordered" evidence="1">
    <location>
        <begin position="636"/>
        <end position="661"/>
    </location>
</feature>
<protein>
    <submittedName>
        <fullName evidence="2">Uncharacterized protein</fullName>
    </submittedName>
</protein>
<dbReference type="RefSeq" id="WP_262844047.1">
    <property type="nucleotide sequence ID" value="NZ_JANZYP010000024.1"/>
</dbReference>
<dbReference type="Proteomes" id="UP001595891">
    <property type="component" value="Unassembled WGS sequence"/>
</dbReference>
<evidence type="ECO:0000313" key="2">
    <source>
        <dbReference type="EMBL" id="MFC4587301.1"/>
    </source>
</evidence>
<proteinExistence type="predicted"/>